<dbReference type="Proteomes" id="UP000245720">
    <property type="component" value="Unassembled WGS sequence"/>
</dbReference>
<name>A0A315XUU7_RUMFL</name>
<evidence type="ECO:0000313" key="1">
    <source>
        <dbReference type="EMBL" id="PWJ10817.1"/>
    </source>
</evidence>
<sequence length="208" mass="24738">MNELYIVLIRAHTGLGKAARKITGYGYTHIAVCTDRSLTDFVSYSRRYHNYPFEAGFTHEYRDYYAFGRHDSVGIKVFRLTPDAEHYDKVIRYIRSCENDSEETFNLFSMMTMPILHGIRIYKANNCMSFTARVIELSGCVKMDREHYRYSIKDMDELLEKYFYFEGRLRRRTSPHYDEYMEPFEVCRFFKGMGRLICDLISRIISDG</sequence>
<comment type="caution">
    <text evidence="1">The sequence shown here is derived from an EMBL/GenBank/DDBJ whole genome shotgun (WGS) entry which is preliminary data.</text>
</comment>
<evidence type="ECO:0000313" key="2">
    <source>
        <dbReference type="Proteomes" id="UP000245720"/>
    </source>
</evidence>
<dbReference type="AlphaFoldDB" id="A0A315XUU7"/>
<dbReference type="OrthoDB" id="1645744at2"/>
<accession>A0A315XUU7</accession>
<dbReference type="RefSeq" id="WP_109727567.1">
    <property type="nucleotide sequence ID" value="NZ_QGDI01000012.1"/>
</dbReference>
<dbReference type="EMBL" id="QGDI01000012">
    <property type="protein sequence ID" value="PWJ10817.1"/>
    <property type="molecule type" value="Genomic_DNA"/>
</dbReference>
<reference evidence="1 2" key="1">
    <citation type="submission" date="2018-05" db="EMBL/GenBank/DDBJ databases">
        <title>The Hungate 1000. A catalogue of reference genomes from the rumen microbiome.</title>
        <authorList>
            <person name="Kelly W."/>
        </authorList>
    </citation>
    <scope>NUCLEOTIDE SEQUENCE [LARGE SCALE GENOMIC DNA]</scope>
    <source>
        <strain evidence="1 2">SAb67</strain>
    </source>
</reference>
<proteinExistence type="predicted"/>
<organism evidence="1 2">
    <name type="scientific">Ruminococcus flavefaciens</name>
    <dbReference type="NCBI Taxonomy" id="1265"/>
    <lineage>
        <taxon>Bacteria</taxon>
        <taxon>Bacillati</taxon>
        <taxon>Bacillota</taxon>
        <taxon>Clostridia</taxon>
        <taxon>Eubacteriales</taxon>
        <taxon>Oscillospiraceae</taxon>
        <taxon>Ruminococcus</taxon>
    </lineage>
</organism>
<gene>
    <name evidence="1" type="ORF">IE37_02855</name>
</gene>
<protein>
    <submittedName>
        <fullName evidence="1">Uncharacterized protein</fullName>
    </submittedName>
</protein>